<evidence type="ECO:0000313" key="1">
    <source>
        <dbReference type="EMBL" id="KKL22563.1"/>
    </source>
</evidence>
<accession>A0A0F9EEY3</accession>
<name>A0A0F9EEY3_9ZZZZ</name>
<dbReference type="AlphaFoldDB" id="A0A0F9EEY3"/>
<protein>
    <submittedName>
        <fullName evidence="1">Uncharacterized protein</fullName>
    </submittedName>
</protein>
<reference evidence="1" key="1">
    <citation type="journal article" date="2015" name="Nature">
        <title>Complex archaea that bridge the gap between prokaryotes and eukaryotes.</title>
        <authorList>
            <person name="Spang A."/>
            <person name="Saw J.H."/>
            <person name="Jorgensen S.L."/>
            <person name="Zaremba-Niedzwiedzka K."/>
            <person name="Martijn J."/>
            <person name="Lind A.E."/>
            <person name="van Eijk R."/>
            <person name="Schleper C."/>
            <person name="Guy L."/>
            <person name="Ettema T.J."/>
        </authorList>
    </citation>
    <scope>NUCLEOTIDE SEQUENCE</scope>
</reference>
<comment type="caution">
    <text evidence="1">The sequence shown here is derived from an EMBL/GenBank/DDBJ whole genome shotgun (WGS) entry which is preliminary data.</text>
</comment>
<sequence>MMTYLLEYYIDCTGCGRTRVIYLKSFPDDYPKDKMLCCACTASYYTQLGIRKPSNILGYSEFFNKIWWDSYGKGIEKAMRLQ</sequence>
<dbReference type="EMBL" id="LAZR01037302">
    <property type="protein sequence ID" value="KKL22563.1"/>
    <property type="molecule type" value="Genomic_DNA"/>
</dbReference>
<gene>
    <name evidence="1" type="ORF">LCGC14_2434190</name>
</gene>
<proteinExistence type="predicted"/>
<organism evidence="1">
    <name type="scientific">marine sediment metagenome</name>
    <dbReference type="NCBI Taxonomy" id="412755"/>
    <lineage>
        <taxon>unclassified sequences</taxon>
        <taxon>metagenomes</taxon>
        <taxon>ecological metagenomes</taxon>
    </lineage>
</organism>